<proteinExistence type="predicted"/>
<dbReference type="AlphaFoldDB" id="A0A6M3KBZ9"/>
<dbReference type="InterPro" id="IPR013783">
    <property type="entry name" value="Ig-like_fold"/>
</dbReference>
<evidence type="ECO:0000313" key="1">
    <source>
        <dbReference type="EMBL" id="QJA56046.1"/>
    </source>
</evidence>
<dbReference type="Gene3D" id="2.60.40.10">
    <property type="entry name" value="Immunoglobulins"/>
    <property type="match status" value="1"/>
</dbReference>
<dbReference type="EMBL" id="MT142377">
    <property type="protein sequence ID" value="QJA79342.1"/>
    <property type="molecule type" value="Genomic_DNA"/>
</dbReference>
<organism evidence="2">
    <name type="scientific">viral metagenome</name>
    <dbReference type="NCBI Taxonomy" id="1070528"/>
    <lineage>
        <taxon>unclassified sequences</taxon>
        <taxon>metagenomes</taxon>
        <taxon>organismal metagenomes</taxon>
    </lineage>
</organism>
<protein>
    <recommendedName>
        <fullName evidence="3">Fibronectin type-III domain-containing protein</fullName>
    </recommendedName>
</protein>
<reference evidence="2" key="1">
    <citation type="submission" date="2020-03" db="EMBL/GenBank/DDBJ databases">
        <title>The deep terrestrial virosphere.</title>
        <authorList>
            <person name="Holmfeldt K."/>
            <person name="Nilsson E."/>
            <person name="Simone D."/>
            <person name="Lopez-Fernandez M."/>
            <person name="Wu X."/>
            <person name="de Brujin I."/>
            <person name="Lundin D."/>
            <person name="Andersson A."/>
            <person name="Bertilsson S."/>
            <person name="Dopson M."/>
        </authorList>
    </citation>
    <scope>NUCLEOTIDE SEQUENCE</scope>
    <source>
        <strain evidence="2">MM415A00915</strain>
        <strain evidence="1">MM415B01939</strain>
    </source>
</reference>
<evidence type="ECO:0000313" key="2">
    <source>
        <dbReference type="EMBL" id="QJA79342.1"/>
    </source>
</evidence>
<name>A0A6M3KBZ9_9ZZZZ</name>
<gene>
    <name evidence="2" type="ORF">MM415A00915_0004</name>
    <name evidence="1" type="ORF">MM415B01939_0010</name>
</gene>
<sequence length="126" mass="14070">MALTQGNITRPILEPVSDLLYKCVQYKLFFEWDAITDAVYYDLQIATNGSFSEPIIDWNVYTTSVTIKLGANVYYVRMRGVDKDAAAGAWSDTLTITVYTPANASIVNSNATYTKKVVLERINEGL</sequence>
<evidence type="ECO:0008006" key="3">
    <source>
        <dbReference type="Google" id="ProtNLM"/>
    </source>
</evidence>
<accession>A0A6M3KBZ9</accession>
<dbReference type="EMBL" id="MT141196">
    <property type="protein sequence ID" value="QJA56046.1"/>
    <property type="molecule type" value="Genomic_DNA"/>
</dbReference>